<evidence type="ECO:0000256" key="1">
    <source>
        <dbReference type="ARBA" id="ARBA00023125"/>
    </source>
</evidence>
<dbReference type="PRINTS" id="PR00455">
    <property type="entry name" value="HTHTETR"/>
</dbReference>
<dbReference type="InterPro" id="IPR050109">
    <property type="entry name" value="HTH-type_TetR-like_transc_reg"/>
</dbReference>
<dbReference type="PROSITE" id="PS50977">
    <property type="entry name" value="HTH_TETR_2"/>
    <property type="match status" value="1"/>
</dbReference>
<reference evidence="4 5" key="3">
    <citation type="journal article" date="2008" name="FEMS Microbiol. Ecol.">
        <title>Identification and characterization of genes underlying chitinolysis in Collimonas fungivorans Ter331.</title>
        <authorList>
            <person name="Fritsche K."/>
            <person name="de Boer W."/>
            <person name="Gerards S."/>
            <person name="van den Berg M."/>
            <person name="van Veen J.A."/>
            <person name="Leveau J.H."/>
        </authorList>
    </citation>
    <scope>NUCLEOTIDE SEQUENCE [LARGE SCALE GENOMIC DNA]</scope>
    <source>
        <strain evidence="4 5">Ter331</strain>
    </source>
</reference>
<keyword evidence="1 2" id="KW-0238">DNA-binding</keyword>
<dbReference type="SUPFAM" id="SSF48498">
    <property type="entry name" value="Tetracyclin repressor-like, C-terminal domain"/>
    <property type="match status" value="1"/>
</dbReference>
<evidence type="ECO:0000259" key="3">
    <source>
        <dbReference type="PROSITE" id="PS50977"/>
    </source>
</evidence>
<sequence length="232" mass="25367">MTKPASMRGRPLASDRDPREKLLDTATLLFSSQGVAATTVAAIARQAGVTPAMVHYYFKNRDQLIEAVVDERLCLFVNSIWDPVTGNEAPEQMIMGIVERMIATTEIMPWIPALWVREVLSDGGELRERMVQRVPLAKLARFAENVGRSQRAGAINPGLEPALIFISVLGLTMLPLAMARTLKNGPMPPPPLNQVALLDKDVLKRHVTALLLHGLALPAASSTLHSDPHTDE</sequence>
<dbReference type="eggNOG" id="COG1309">
    <property type="taxonomic scope" value="Bacteria"/>
</dbReference>
<reference evidence="4 5" key="1">
    <citation type="journal article" date="2004" name="Environ. Microbiol.">
        <title>Phylogeny-function analysis of (meta)genomic libraries: screening for expression of ribosomal RNA genes by large-insert library fluorescent in situ hybridization (LIL-FISH).</title>
        <authorList>
            <person name="Leveau J.H."/>
            <person name="Gerards S."/>
            <person name="de Boer W."/>
            <person name="van Veen J.A."/>
        </authorList>
    </citation>
    <scope>NUCLEOTIDE SEQUENCE [LARGE SCALE GENOMIC DNA]</scope>
    <source>
        <strain evidence="4 5">Ter331</strain>
    </source>
</reference>
<organism evidence="4 5">
    <name type="scientific">Collimonas fungivorans (strain Ter331)</name>
    <dbReference type="NCBI Taxonomy" id="1005048"/>
    <lineage>
        <taxon>Bacteria</taxon>
        <taxon>Pseudomonadati</taxon>
        <taxon>Pseudomonadota</taxon>
        <taxon>Betaproteobacteria</taxon>
        <taxon>Burkholderiales</taxon>
        <taxon>Oxalobacteraceae</taxon>
        <taxon>Collimonas</taxon>
    </lineage>
</organism>
<dbReference type="PANTHER" id="PTHR30055:SF219">
    <property type="entry name" value="TRANSCRIPTIONAL REGULATORY PROTEIN"/>
    <property type="match status" value="1"/>
</dbReference>
<dbReference type="Gene3D" id="1.10.357.10">
    <property type="entry name" value="Tetracycline Repressor, domain 2"/>
    <property type="match status" value="1"/>
</dbReference>
<keyword evidence="5" id="KW-1185">Reference proteome</keyword>
<dbReference type="EMBL" id="CP002745">
    <property type="protein sequence ID" value="AEK62071.1"/>
    <property type="molecule type" value="Genomic_DNA"/>
</dbReference>
<dbReference type="InterPro" id="IPR036271">
    <property type="entry name" value="Tet_transcr_reg_TetR-rel_C_sf"/>
</dbReference>
<dbReference type="HOGENOM" id="CLU_069356_1_1_4"/>
<dbReference type="GO" id="GO:0003700">
    <property type="term" value="F:DNA-binding transcription factor activity"/>
    <property type="evidence" value="ECO:0007669"/>
    <property type="project" value="TreeGrafter"/>
</dbReference>
<dbReference type="AlphaFoldDB" id="G0AKE4"/>
<dbReference type="GO" id="GO:0000976">
    <property type="term" value="F:transcription cis-regulatory region binding"/>
    <property type="evidence" value="ECO:0007669"/>
    <property type="project" value="TreeGrafter"/>
</dbReference>
<name>G0AKE4_COLFT</name>
<dbReference type="InterPro" id="IPR009057">
    <property type="entry name" value="Homeodomain-like_sf"/>
</dbReference>
<dbReference type="STRING" id="1005048.CFU_2244"/>
<dbReference type="RefSeq" id="WP_014006224.1">
    <property type="nucleotide sequence ID" value="NC_015856.1"/>
</dbReference>
<dbReference type="InterPro" id="IPR001647">
    <property type="entry name" value="HTH_TetR"/>
</dbReference>
<proteinExistence type="predicted"/>
<feature type="DNA-binding region" description="H-T-H motif" evidence="2">
    <location>
        <begin position="39"/>
        <end position="58"/>
    </location>
</feature>
<gene>
    <name evidence="4" type="ordered locus">CFU_2244</name>
</gene>
<reference evidence="4 5" key="5">
    <citation type="journal article" date="2011" name="ISME J.">
        <title>Dual transcriptional profiling of a bacterial/fungal confrontation: Collimonas fungivorans versus Aspergillus niger.</title>
        <authorList>
            <person name="Mela F."/>
            <person name="Fritsche K."/>
            <person name="de Boer W."/>
            <person name="van Veen J.A."/>
            <person name="de Graaff L.H."/>
            <person name="van den Berg M."/>
            <person name="Leveau J.H."/>
        </authorList>
    </citation>
    <scope>NUCLEOTIDE SEQUENCE [LARGE SCALE GENOMIC DNA]</scope>
    <source>
        <strain evidence="4 5">Ter331</strain>
    </source>
</reference>
<evidence type="ECO:0000313" key="5">
    <source>
        <dbReference type="Proteomes" id="UP000008392"/>
    </source>
</evidence>
<evidence type="ECO:0000256" key="2">
    <source>
        <dbReference type="PROSITE-ProRule" id="PRU00335"/>
    </source>
</evidence>
<accession>G0AKE4</accession>
<reference evidence="4 5" key="2">
    <citation type="journal article" date="2006" name="J. Microbiol. Methods">
        <title>Genomic flank-sequencing of plasposon insertion sites for rapid identification of functional genes.</title>
        <authorList>
            <person name="Leveau J.H."/>
            <person name="Gerards S."/>
            <person name="Fritsche K."/>
            <person name="Zondag G."/>
            <person name="van Veen J.A."/>
        </authorList>
    </citation>
    <scope>NUCLEOTIDE SEQUENCE [LARGE SCALE GENOMIC DNA]</scope>
    <source>
        <strain evidence="4 5">Ter331</strain>
    </source>
</reference>
<protein>
    <submittedName>
        <fullName evidence="4">Transcriptional regulator, TetR family</fullName>
    </submittedName>
</protein>
<reference evidence="5" key="6">
    <citation type="submission" date="2011-05" db="EMBL/GenBank/DDBJ databases">
        <title>Complete sequence of Collimonas fungivorans Ter331.</title>
        <authorList>
            <person name="Leveau J.H."/>
        </authorList>
    </citation>
    <scope>NUCLEOTIDE SEQUENCE [LARGE SCALE GENOMIC DNA]</scope>
    <source>
        <strain evidence="5">Ter331</strain>
    </source>
</reference>
<dbReference type="PANTHER" id="PTHR30055">
    <property type="entry name" value="HTH-TYPE TRANSCRIPTIONAL REGULATOR RUTR"/>
    <property type="match status" value="1"/>
</dbReference>
<dbReference type="Pfam" id="PF00440">
    <property type="entry name" value="TetR_N"/>
    <property type="match status" value="1"/>
</dbReference>
<dbReference type="Proteomes" id="UP000008392">
    <property type="component" value="Chromosome"/>
</dbReference>
<evidence type="ECO:0000313" key="4">
    <source>
        <dbReference type="EMBL" id="AEK62071.1"/>
    </source>
</evidence>
<feature type="domain" description="HTH tetR-type" evidence="3">
    <location>
        <begin position="16"/>
        <end position="76"/>
    </location>
</feature>
<dbReference type="KEGG" id="cfu:CFU_2244"/>
<reference evidence="4 5" key="4">
    <citation type="journal article" date="2010" name="Environ. Microbiol.">
        <title>The bacterial genus Collimonas: mycophagy, weathering and other adaptive solutions to life in oligotrophic soil environments.</title>
        <authorList>
            <person name="Leveau J.H."/>
            <person name="Uroz S."/>
            <person name="de Boer W."/>
        </authorList>
    </citation>
    <scope>NUCLEOTIDE SEQUENCE [LARGE SCALE GENOMIC DNA]</scope>
    <source>
        <strain evidence="4 5">Ter331</strain>
    </source>
</reference>
<dbReference type="SUPFAM" id="SSF46689">
    <property type="entry name" value="Homeodomain-like"/>
    <property type="match status" value="1"/>
</dbReference>